<comment type="caution">
    <text evidence="1">The sequence shown here is derived from an EMBL/GenBank/DDBJ whole genome shotgun (WGS) entry which is preliminary data.</text>
</comment>
<evidence type="ECO:0000313" key="2">
    <source>
        <dbReference type="Proteomes" id="UP000537326"/>
    </source>
</evidence>
<dbReference type="EMBL" id="JACBZI010000001">
    <property type="protein sequence ID" value="NYI09284.1"/>
    <property type="molecule type" value="Genomic_DNA"/>
</dbReference>
<name>A0A7Y9YCC7_9ACTN</name>
<dbReference type="Gene3D" id="3.40.50.300">
    <property type="entry name" value="P-loop containing nucleotide triphosphate hydrolases"/>
    <property type="match status" value="1"/>
</dbReference>
<keyword evidence="2" id="KW-1185">Reference proteome</keyword>
<gene>
    <name evidence="1" type="ORF">BKA05_000799</name>
</gene>
<proteinExistence type="predicted"/>
<sequence length="220" mass="24321">MTRVIFMCGPSGAGKTTYARRLEGAGMVRLSFDGHLWARGIRSGEVPAIVRDEVRDLLRTQLAALLGAGQAVVLDFSFWSRAMRSEWRALAAEHGTTPETIYLATDRRTVLARIEDRRGADADDFPVDLQTAAGYVDRFEVPTPEEGPLTIVVEGEEFAVTRRAPGVYDYHWLNHRHGGYGFSSATSDHSPVDGLGHVDGIRDFLRAIDPETGFIEDDDE</sequence>
<dbReference type="SUPFAM" id="SSF52540">
    <property type="entry name" value="P-loop containing nucleoside triphosphate hydrolases"/>
    <property type="match status" value="1"/>
</dbReference>
<dbReference type="Pfam" id="PF13671">
    <property type="entry name" value="AAA_33"/>
    <property type="match status" value="1"/>
</dbReference>
<dbReference type="AlphaFoldDB" id="A0A7Y9YCC7"/>
<dbReference type="Proteomes" id="UP000537326">
    <property type="component" value="Unassembled WGS sequence"/>
</dbReference>
<dbReference type="InterPro" id="IPR027417">
    <property type="entry name" value="P-loop_NTPase"/>
</dbReference>
<dbReference type="GO" id="GO:0016301">
    <property type="term" value="F:kinase activity"/>
    <property type="evidence" value="ECO:0007669"/>
    <property type="project" value="UniProtKB-KW"/>
</dbReference>
<keyword evidence="1" id="KW-0418">Kinase</keyword>
<reference evidence="1 2" key="1">
    <citation type="submission" date="2020-07" db="EMBL/GenBank/DDBJ databases">
        <title>Sequencing the genomes of 1000 actinobacteria strains.</title>
        <authorList>
            <person name="Klenk H.-P."/>
        </authorList>
    </citation>
    <scope>NUCLEOTIDE SEQUENCE [LARGE SCALE GENOMIC DNA]</scope>
    <source>
        <strain evidence="1 2">DSM 18248</strain>
    </source>
</reference>
<keyword evidence="1" id="KW-0808">Transferase</keyword>
<organism evidence="1 2">
    <name type="scientific">Nocardioides marinus</name>
    <dbReference type="NCBI Taxonomy" id="374514"/>
    <lineage>
        <taxon>Bacteria</taxon>
        <taxon>Bacillati</taxon>
        <taxon>Actinomycetota</taxon>
        <taxon>Actinomycetes</taxon>
        <taxon>Propionibacteriales</taxon>
        <taxon>Nocardioidaceae</taxon>
        <taxon>Nocardioides</taxon>
    </lineage>
</organism>
<evidence type="ECO:0000313" key="1">
    <source>
        <dbReference type="EMBL" id="NYI09284.1"/>
    </source>
</evidence>
<dbReference type="RefSeq" id="WP_218842266.1">
    <property type="nucleotide sequence ID" value="NZ_BAAAPP010000012.1"/>
</dbReference>
<protein>
    <submittedName>
        <fullName evidence="1">Putative kinase</fullName>
    </submittedName>
</protein>
<accession>A0A7Y9YCC7</accession>